<accession>B5IAH8</accession>
<evidence type="ECO:0000313" key="2">
    <source>
        <dbReference type="EMBL" id="ADD08666.1"/>
    </source>
</evidence>
<dbReference type="Proteomes" id="UP000001400">
    <property type="component" value="Chromosome"/>
</dbReference>
<dbReference type="InterPro" id="IPR006976">
    <property type="entry name" value="VanZ-like"/>
</dbReference>
<dbReference type="KEGG" id="abi:Aboo_0857"/>
<reference evidence="2" key="1">
    <citation type="submission" date="2010-02" db="EMBL/GenBank/DDBJ databases">
        <title>Complete sequence of Aciduliprofundum boonei T469.</title>
        <authorList>
            <consortium name="US DOE Joint Genome Institute"/>
            <person name="Lucas S."/>
            <person name="Copeland A."/>
            <person name="Lapidus A."/>
            <person name="Cheng J.-F."/>
            <person name="Bruce D."/>
            <person name="Goodwin L."/>
            <person name="Pitluck S."/>
            <person name="Saunders E."/>
            <person name="Detter J.C."/>
            <person name="Han C."/>
            <person name="Tapia R."/>
            <person name="Land M."/>
            <person name="Hauser L."/>
            <person name="Kyrpides N."/>
            <person name="Mikhailova N."/>
            <person name="Flores G."/>
            <person name="Reysenbach A.-L."/>
            <person name="Woyke T."/>
        </authorList>
    </citation>
    <scope>NUCLEOTIDE SEQUENCE</scope>
    <source>
        <strain evidence="2">T469</strain>
    </source>
</reference>
<dbReference type="eggNOG" id="arCOG03232">
    <property type="taxonomic scope" value="Archaea"/>
</dbReference>
<proteinExistence type="predicted"/>
<evidence type="ECO:0000313" key="3">
    <source>
        <dbReference type="Proteomes" id="UP000001400"/>
    </source>
</evidence>
<organism evidence="2 3">
    <name type="scientific">Aciduliprofundum boonei (strain DSM 19572 / T469)</name>
    <dbReference type="NCBI Taxonomy" id="439481"/>
    <lineage>
        <taxon>Archaea</taxon>
        <taxon>Methanobacteriati</taxon>
        <taxon>Thermoplasmatota</taxon>
        <taxon>DHVE2 group</taxon>
        <taxon>Candidatus Aciduliprofundum</taxon>
    </lineage>
</organism>
<evidence type="ECO:0000259" key="1">
    <source>
        <dbReference type="Pfam" id="PF04892"/>
    </source>
</evidence>
<protein>
    <submittedName>
        <fullName evidence="2">VanZ family protein</fullName>
    </submittedName>
</protein>
<dbReference type="OrthoDB" id="141778at2157"/>
<dbReference type="GeneID" id="8827807"/>
<dbReference type="AlphaFoldDB" id="B5IAH8"/>
<name>B5IAH8_ACIB4</name>
<dbReference type="HOGENOM" id="CLU_096028_5_2_2"/>
<keyword evidence="3" id="KW-1185">Reference proteome</keyword>
<feature type="domain" description="VanZ-like" evidence="1">
    <location>
        <begin position="39"/>
        <end position="107"/>
    </location>
</feature>
<dbReference type="EMBL" id="CP001941">
    <property type="protein sequence ID" value="ADD08666.1"/>
    <property type="molecule type" value="Genomic_DNA"/>
</dbReference>
<dbReference type="RefSeq" id="WP_008082576.1">
    <property type="nucleotide sequence ID" value="NC_013926.1"/>
</dbReference>
<dbReference type="NCBIfam" id="NF037970">
    <property type="entry name" value="vanZ_1"/>
    <property type="match status" value="1"/>
</dbReference>
<sequence length="116" mass="13722">MKRRNEYLTILILYSIFIFALSATPGKDIPSDVTHYSFLFHFVLYFGYAISAYLFFKNYYHTLIFVALYAATDEFHQYFVPSRHCDPMDWTVDFLAALVALAIIFLVKKRLLNEKR</sequence>
<dbReference type="STRING" id="439481.Aboo_0857"/>
<gene>
    <name evidence="2" type="ordered locus">Aboo_0857</name>
</gene>
<dbReference type="Pfam" id="PF04892">
    <property type="entry name" value="VanZ"/>
    <property type="match status" value="1"/>
</dbReference>